<feature type="non-terminal residue" evidence="1">
    <location>
        <position position="38"/>
    </location>
</feature>
<proteinExistence type="predicted"/>
<organism evidence="1 2">
    <name type="scientific">Stegodyphus mimosarum</name>
    <name type="common">African social velvet spider</name>
    <dbReference type="NCBI Taxonomy" id="407821"/>
    <lineage>
        <taxon>Eukaryota</taxon>
        <taxon>Metazoa</taxon>
        <taxon>Ecdysozoa</taxon>
        <taxon>Arthropoda</taxon>
        <taxon>Chelicerata</taxon>
        <taxon>Arachnida</taxon>
        <taxon>Araneae</taxon>
        <taxon>Araneomorphae</taxon>
        <taxon>Entelegynae</taxon>
        <taxon>Eresoidea</taxon>
        <taxon>Eresidae</taxon>
        <taxon>Stegodyphus</taxon>
    </lineage>
</organism>
<protein>
    <submittedName>
        <fullName evidence="1">Uncharacterized protein</fullName>
    </submittedName>
</protein>
<accession>A0A087USL0</accession>
<keyword evidence="2" id="KW-1185">Reference proteome</keyword>
<dbReference type="AlphaFoldDB" id="A0A087USL0"/>
<dbReference type="EMBL" id="KK121375">
    <property type="protein sequence ID" value="KFM80349.1"/>
    <property type="molecule type" value="Genomic_DNA"/>
</dbReference>
<evidence type="ECO:0000313" key="1">
    <source>
        <dbReference type="EMBL" id="KFM80349.1"/>
    </source>
</evidence>
<dbReference type="OrthoDB" id="9993736at2759"/>
<reference evidence="1 2" key="1">
    <citation type="submission" date="2013-11" db="EMBL/GenBank/DDBJ databases">
        <title>Genome sequencing of Stegodyphus mimosarum.</title>
        <authorList>
            <person name="Bechsgaard J."/>
        </authorList>
    </citation>
    <scope>NUCLEOTIDE SEQUENCE [LARGE SCALE GENOMIC DNA]</scope>
</reference>
<name>A0A087USL0_STEMI</name>
<gene>
    <name evidence="1" type="ORF">X975_06903</name>
</gene>
<sequence length="38" mass="4577">MCLAANYTRIKDHEKFKDLQELQYLQDSEMGTLPKDRF</sequence>
<evidence type="ECO:0000313" key="2">
    <source>
        <dbReference type="Proteomes" id="UP000054359"/>
    </source>
</evidence>
<dbReference type="Proteomes" id="UP000054359">
    <property type="component" value="Unassembled WGS sequence"/>
</dbReference>